<feature type="domain" description="Di-haem cytochrome c peroxidase" evidence="6">
    <location>
        <begin position="61"/>
        <end position="207"/>
    </location>
</feature>
<dbReference type="GO" id="GO:0020037">
    <property type="term" value="F:heme binding"/>
    <property type="evidence" value="ECO:0007669"/>
    <property type="project" value="InterPro"/>
</dbReference>
<keyword evidence="3" id="KW-0560">Oxidoreductase</keyword>
<keyword evidence="7" id="KW-0575">Peroxidase</keyword>
<evidence type="ECO:0000256" key="1">
    <source>
        <dbReference type="ARBA" id="ARBA00004196"/>
    </source>
</evidence>
<dbReference type="STRING" id="332999.SAMN04488511_101524"/>
<dbReference type="GO" id="GO:0030313">
    <property type="term" value="C:cell envelope"/>
    <property type="evidence" value="ECO:0007669"/>
    <property type="project" value="UniProtKB-SubCell"/>
</dbReference>
<keyword evidence="2" id="KW-0732">Signal</keyword>
<dbReference type="OrthoDB" id="9805202at2"/>
<organism evidence="7 8">
    <name type="scientific">Pedobacter suwonensis</name>
    <dbReference type="NCBI Taxonomy" id="332999"/>
    <lineage>
        <taxon>Bacteria</taxon>
        <taxon>Pseudomonadati</taxon>
        <taxon>Bacteroidota</taxon>
        <taxon>Sphingobacteriia</taxon>
        <taxon>Sphingobacteriales</taxon>
        <taxon>Sphingobacteriaceae</taxon>
        <taxon>Pedobacter</taxon>
    </lineage>
</organism>
<proteinExistence type="predicted"/>
<dbReference type="InterPro" id="IPR004852">
    <property type="entry name" value="Di-haem_cyt_c_peroxidsae"/>
</dbReference>
<dbReference type="PANTHER" id="PTHR30600">
    <property type="entry name" value="CYTOCHROME C PEROXIDASE-RELATED"/>
    <property type="match status" value="1"/>
</dbReference>
<dbReference type="InterPro" id="IPR051395">
    <property type="entry name" value="Cytochrome_c_Peroxidase/MauG"/>
</dbReference>
<dbReference type="AlphaFoldDB" id="A0A1I0SJU5"/>
<name>A0A1I0SJU5_9SPHI</name>
<dbReference type="PANTHER" id="PTHR30600:SF10">
    <property type="entry name" value="BLL6722 PROTEIN"/>
    <property type="match status" value="1"/>
</dbReference>
<evidence type="ECO:0000259" key="6">
    <source>
        <dbReference type="Pfam" id="PF03150"/>
    </source>
</evidence>
<keyword evidence="8" id="KW-1185">Reference proteome</keyword>
<dbReference type="Pfam" id="PF03150">
    <property type="entry name" value="CCP_MauG"/>
    <property type="match status" value="1"/>
</dbReference>
<feature type="binding site" description="axial binding residue" evidence="5">
    <location>
        <position position="87"/>
    </location>
    <ligand>
        <name>heme c</name>
        <dbReference type="ChEBI" id="CHEBI:61717"/>
        <label>1</label>
    </ligand>
    <ligandPart>
        <name>Fe</name>
        <dbReference type="ChEBI" id="CHEBI:18248"/>
    </ligandPart>
</feature>
<dbReference type="PIRSF" id="PIRSF000294">
    <property type="entry name" value="Cytochrome-c_peroxidase"/>
    <property type="match status" value="1"/>
</dbReference>
<sequence length="360" mass="39822">MNGKYAVLHLSALMLLSGTVISCKKDHRPVENFPAPTPARLEVPGNLPKVADDADNPLSAEGIELGRILFYDARLSGNNKLSCASCHRQDIAFSDATALTSIGVSAKPLHRHTPTLFNLAWAKSGLFWDGGSKNLESQALGPLTSEDEMHQDLYELERELKAVPDYVKRFKLVFNREITSTDVLKALAQFQRTLISAGSRYDLYIRKVPGATLSSQELQGLALVHAKCGSCHQGELFTDYSYHNNGIDAIFPDDLEGIYQGRYRVSFDLADMGKFKTPSLRNVMLTAPYMHDGRFINLDQVLDHYRSGITYSATVDRALYQNDGNLGIPISQAEKAAIKAFLSALTDDAFTKNKKFSNPN</sequence>
<dbReference type="EMBL" id="FOJM01000001">
    <property type="protein sequence ID" value="SFA39785.1"/>
    <property type="molecule type" value="Genomic_DNA"/>
</dbReference>
<feature type="binding site" description="axial binding residue" evidence="5">
    <location>
        <position position="232"/>
    </location>
    <ligand>
        <name>heme c</name>
        <dbReference type="ChEBI" id="CHEBI:61717"/>
        <label>2</label>
    </ligand>
    <ligandPart>
        <name>Fe</name>
        <dbReference type="ChEBI" id="CHEBI:18248"/>
    </ligandPart>
</feature>
<gene>
    <name evidence="7" type="ORF">SAMN04488511_101524</name>
</gene>
<dbReference type="GO" id="GO:0009055">
    <property type="term" value="F:electron transfer activity"/>
    <property type="evidence" value="ECO:0007669"/>
    <property type="project" value="InterPro"/>
</dbReference>
<dbReference type="SUPFAM" id="SSF46626">
    <property type="entry name" value="Cytochrome c"/>
    <property type="match status" value="2"/>
</dbReference>
<feature type="binding site" description="covalent" evidence="4">
    <location>
        <position position="86"/>
    </location>
    <ligand>
        <name>heme c</name>
        <dbReference type="ChEBI" id="CHEBI:61717"/>
        <label>1</label>
    </ligand>
</feature>
<evidence type="ECO:0000256" key="3">
    <source>
        <dbReference type="ARBA" id="ARBA00023002"/>
    </source>
</evidence>
<comment type="subcellular location">
    <subcellularLocation>
        <location evidence="1">Cell envelope</location>
    </subcellularLocation>
</comment>
<keyword evidence="4" id="KW-0349">Heme</keyword>
<comment type="cofactor">
    <cofactor evidence="4">
        <name>heme</name>
        <dbReference type="ChEBI" id="CHEBI:30413"/>
    </cofactor>
    <text evidence="4">Binds 2 heme groups.</text>
</comment>
<evidence type="ECO:0000313" key="8">
    <source>
        <dbReference type="Proteomes" id="UP000198836"/>
    </source>
</evidence>
<reference evidence="8" key="1">
    <citation type="submission" date="2016-10" db="EMBL/GenBank/DDBJ databases">
        <authorList>
            <person name="Varghese N."/>
            <person name="Submissions S."/>
        </authorList>
    </citation>
    <scope>NUCLEOTIDE SEQUENCE [LARGE SCALE GENOMIC DNA]</scope>
    <source>
        <strain evidence="8">DSM 18130</strain>
    </source>
</reference>
<dbReference type="InterPro" id="IPR026259">
    <property type="entry name" value="MauG/Cytc_peroxidase"/>
</dbReference>
<dbReference type="RefSeq" id="WP_090979904.1">
    <property type="nucleotide sequence ID" value="NZ_FOJM01000001.1"/>
</dbReference>
<dbReference type="Proteomes" id="UP000198836">
    <property type="component" value="Unassembled WGS sequence"/>
</dbReference>
<accession>A0A1I0SJU5</accession>
<dbReference type="InterPro" id="IPR036909">
    <property type="entry name" value="Cyt_c-like_dom_sf"/>
</dbReference>
<keyword evidence="5" id="KW-0479">Metal-binding</keyword>
<evidence type="ECO:0000256" key="5">
    <source>
        <dbReference type="PIRSR" id="PIRSR000294-2"/>
    </source>
</evidence>
<dbReference type="Gene3D" id="1.10.760.10">
    <property type="entry name" value="Cytochrome c-like domain"/>
    <property type="match status" value="2"/>
</dbReference>
<dbReference type="PROSITE" id="PS51257">
    <property type="entry name" value="PROKAR_LIPOPROTEIN"/>
    <property type="match status" value="1"/>
</dbReference>
<dbReference type="GO" id="GO:0004130">
    <property type="term" value="F:cytochrome-c peroxidase activity"/>
    <property type="evidence" value="ECO:0007669"/>
    <property type="project" value="TreeGrafter"/>
</dbReference>
<protein>
    <submittedName>
        <fullName evidence="7">Cytochrome c peroxidase</fullName>
    </submittedName>
</protein>
<evidence type="ECO:0000256" key="2">
    <source>
        <dbReference type="ARBA" id="ARBA00022729"/>
    </source>
</evidence>
<evidence type="ECO:0000313" key="7">
    <source>
        <dbReference type="EMBL" id="SFA39785.1"/>
    </source>
</evidence>
<keyword evidence="5" id="KW-0408">Iron</keyword>
<comment type="PTM">
    <text evidence="4">Binds 2 heme groups per subunit.</text>
</comment>
<dbReference type="GO" id="GO:0046872">
    <property type="term" value="F:metal ion binding"/>
    <property type="evidence" value="ECO:0007669"/>
    <property type="project" value="UniProtKB-KW"/>
</dbReference>
<evidence type="ECO:0000256" key="4">
    <source>
        <dbReference type="PIRSR" id="PIRSR000294-1"/>
    </source>
</evidence>
<feature type="binding site" description="covalent" evidence="4">
    <location>
        <position position="228"/>
    </location>
    <ligand>
        <name>heme c</name>
        <dbReference type="ChEBI" id="CHEBI:61717"/>
        <label>2</label>
    </ligand>
</feature>
<feature type="binding site" description="covalent" evidence="4">
    <location>
        <position position="231"/>
    </location>
    <ligand>
        <name>heme c</name>
        <dbReference type="ChEBI" id="CHEBI:61717"/>
        <label>2</label>
    </ligand>
</feature>
<feature type="binding site" description="covalent" evidence="4">
    <location>
        <position position="83"/>
    </location>
    <ligand>
        <name>heme c</name>
        <dbReference type="ChEBI" id="CHEBI:61717"/>
        <label>1</label>
    </ligand>
</feature>